<organism evidence="2 3">
    <name type="scientific">Meiothermus hypogaeus NBRC 106114</name>
    <dbReference type="NCBI Taxonomy" id="1227553"/>
    <lineage>
        <taxon>Bacteria</taxon>
        <taxon>Thermotogati</taxon>
        <taxon>Deinococcota</taxon>
        <taxon>Deinococci</taxon>
        <taxon>Thermales</taxon>
        <taxon>Thermaceae</taxon>
        <taxon>Meiothermus</taxon>
    </lineage>
</organism>
<dbReference type="AlphaFoldDB" id="A0A511R277"/>
<sequence>MNRFAKLKQPSELGLRVIRGVVGGKDLLKVELTAPERPPLTPDLALVLDRSGSMVGPKLQEAKAAALALLDAFPERGRVAVVAYNHGVEVGGLDRKAARAYLEALKASGRTALHAGWRQGTLLLGDRARPRFLFLLSDGLANEGLTDLEALAQEAREAAQAGVYTLTLGFGEGYDRALLAGMAREGGGVHRYVAEGELLAALTEELAFLKGPVNLGVRVALGGVEIHLAPFAPKEARVLLLPVGEARTLEVEDGLPGGAILYRLPLPGPALEGSEAWREVELEALLAESGRLLEREAASAAEAQALAEEAKGLALRLQAHPLGESERALALFAALKAFQKAMERLAARYEAWASDRVAREGTAYTTYLSFPQRLGRLKYRDRTEG</sequence>
<dbReference type="SMART" id="SM00327">
    <property type="entry name" value="VWA"/>
    <property type="match status" value="1"/>
</dbReference>
<reference evidence="2 3" key="1">
    <citation type="submission" date="2019-07" db="EMBL/GenBank/DDBJ databases">
        <title>Whole genome shotgun sequence of Meiothermus hypogaeus NBRC 106114.</title>
        <authorList>
            <person name="Hosoyama A."/>
            <person name="Uohara A."/>
            <person name="Ohji S."/>
            <person name="Ichikawa N."/>
        </authorList>
    </citation>
    <scope>NUCLEOTIDE SEQUENCE [LARGE SCALE GENOMIC DNA]</scope>
    <source>
        <strain evidence="2 3">NBRC 106114</strain>
    </source>
</reference>
<proteinExistence type="predicted"/>
<feature type="domain" description="VWFA" evidence="1">
    <location>
        <begin position="43"/>
        <end position="213"/>
    </location>
</feature>
<protein>
    <recommendedName>
        <fullName evidence="1">VWFA domain-containing protein</fullName>
    </recommendedName>
</protein>
<dbReference type="PROSITE" id="PS50234">
    <property type="entry name" value="VWFA"/>
    <property type="match status" value="1"/>
</dbReference>
<gene>
    <name evidence="2" type="ORF">MHY01S_18550</name>
</gene>
<dbReference type="EMBL" id="BJXL01000056">
    <property type="protein sequence ID" value="GEM83689.1"/>
    <property type="molecule type" value="Genomic_DNA"/>
</dbReference>
<evidence type="ECO:0000313" key="2">
    <source>
        <dbReference type="EMBL" id="GEM83689.1"/>
    </source>
</evidence>
<dbReference type="SUPFAM" id="SSF53300">
    <property type="entry name" value="vWA-like"/>
    <property type="match status" value="1"/>
</dbReference>
<dbReference type="PANTHER" id="PTHR10579:SF43">
    <property type="entry name" value="ZINC FINGER (C3HC4-TYPE RING FINGER) FAMILY PROTEIN"/>
    <property type="match status" value="1"/>
</dbReference>
<evidence type="ECO:0000313" key="3">
    <source>
        <dbReference type="Proteomes" id="UP000321197"/>
    </source>
</evidence>
<dbReference type="Gene3D" id="3.40.50.410">
    <property type="entry name" value="von Willebrand factor, type A domain"/>
    <property type="match status" value="1"/>
</dbReference>
<dbReference type="Proteomes" id="UP000321197">
    <property type="component" value="Unassembled WGS sequence"/>
</dbReference>
<name>A0A511R277_9DEIN</name>
<dbReference type="OrthoDB" id="9781333at2"/>
<dbReference type="InterPro" id="IPR002035">
    <property type="entry name" value="VWF_A"/>
</dbReference>
<dbReference type="InterPro" id="IPR036465">
    <property type="entry name" value="vWFA_dom_sf"/>
</dbReference>
<dbReference type="Pfam" id="PF00092">
    <property type="entry name" value="VWA"/>
    <property type="match status" value="1"/>
</dbReference>
<accession>A0A511R277</accession>
<dbReference type="PANTHER" id="PTHR10579">
    <property type="entry name" value="CALCIUM-ACTIVATED CHLORIDE CHANNEL REGULATOR"/>
    <property type="match status" value="1"/>
</dbReference>
<dbReference type="InterPro" id="IPR051266">
    <property type="entry name" value="CLCR"/>
</dbReference>
<evidence type="ECO:0000259" key="1">
    <source>
        <dbReference type="PROSITE" id="PS50234"/>
    </source>
</evidence>
<dbReference type="RefSeq" id="WP_119339595.1">
    <property type="nucleotide sequence ID" value="NZ_BJXL01000056.1"/>
</dbReference>
<comment type="caution">
    <text evidence="2">The sequence shown here is derived from an EMBL/GenBank/DDBJ whole genome shotgun (WGS) entry which is preliminary data.</text>
</comment>